<feature type="signal peptide" evidence="11">
    <location>
        <begin position="1"/>
        <end position="25"/>
    </location>
</feature>
<feature type="binding site" evidence="8">
    <location>
        <position position="288"/>
    </location>
    <ligand>
        <name>Zn(2+)</name>
        <dbReference type="ChEBI" id="CHEBI:29105"/>
        <label>2</label>
    </ligand>
</feature>
<keyword evidence="3 8" id="KW-0479">Metal-binding</keyword>
<dbReference type="InterPro" id="IPR001952">
    <property type="entry name" value="Alkaline_phosphatase"/>
</dbReference>
<dbReference type="Gene3D" id="3.40.720.10">
    <property type="entry name" value="Alkaline Phosphatase, subunit A"/>
    <property type="match status" value="1"/>
</dbReference>
<evidence type="ECO:0000256" key="6">
    <source>
        <dbReference type="ARBA" id="ARBA00022842"/>
    </source>
</evidence>
<sequence length="489" mass="52955">MYFSKKLTVGVLAGMVISSGSLLHASGSANDNASENGIENSSKNAKEDVPENVIVMVGDGMGMGQMEIASMLEYGKEGELFMESLEHTGMTSTYSADNNVTDSAAAGTAIATGTKTNNGSIGVDEDGNEVDSILDQYQDDGKKVGVISNNTVTDATPASFTASVADRGSEEDIAEQQYEEEYDVLLGGGGEFFGADEDASEDRLVDDFQESGYEYATTEEELEEAGTPDKLLGLFNDSYMNYKTDKDDVDSEEPSLQAMTESGLDVLSQDDDGFFMMVEGARIDHAAHAADATGVWQEMIEFDQTVEQVVTWAEDRNDTLVVVLSDHETLGMSATETMDVDGLKDIEVSPEYMAQQLETREDSDQYTEESIQQVFSEYADIDITDEELEAFRANIEDEEGEVYPEYQVGWEIGSIIADHYDVGALDTEIRAESDTGGHTGEMVPLFATGAGSENFTGYMDNTDIKGLIEEASAEQTGHGKENDRGHGNN</sequence>
<gene>
    <name evidence="12" type="ORF">SAMN05421781_2798</name>
</gene>
<feature type="binding site" evidence="8">
    <location>
        <position position="279"/>
    </location>
    <ligand>
        <name>Mg(2+)</name>
        <dbReference type="ChEBI" id="CHEBI:18420"/>
    </ligand>
</feature>
<evidence type="ECO:0000256" key="10">
    <source>
        <dbReference type="SAM" id="MobiDB-lite"/>
    </source>
</evidence>
<keyword evidence="4" id="KW-0378">Hydrolase</keyword>
<keyword evidence="6 8" id="KW-0460">Magnesium</keyword>
<dbReference type="EMBL" id="FNNC01000007">
    <property type="protein sequence ID" value="SDW93392.1"/>
    <property type="molecule type" value="Genomic_DNA"/>
</dbReference>
<evidence type="ECO:0000256" key="1">
    <source>
        <dbReference type="ARBA" id="ARBA00005984"/>
    </source>
</evidence>
<keyword evidence="13" id="KW-1185">Reference proteome</keyword>
<feature type="binding site" evidence="8">
    <location>
        <position position="156"/>
    </location>
    <ligand>
        <name>Mg(2+)</name>
        <dbReference type="ChEBI" id="CHEBI:18420"/>
    </ligand>
</feature>
<dbReference type="PANTHER" id="PTHR11596:SF5">
    <property type="entry name" value="ALKALINE PHOSPHATASE"/>
    <property type="match status" value="1"/>
</dbReference>
<dbReference type="InterPro" id="IPR018299">
    <property type="entry name" value="Alkaline_phosphatase_AS"/>
</dbReference>
<comment type="similarity">
    <text evidence="1 9">Belongs to the alkaline phosphatase family.</text>
</comment>
<dbReference type="SUPFAM" id="SSF53649">
    <property type="entry name" value="Alkaline phosphatase-like"/>
    <property type="match status" value="1"/>
</dbReference>
<dbReference type="PROSITE" id="PS00123">
    <property type="entry name" value="ALKALINE_PHOSPHATASE"/>
    <property type="match status" value="1"/>
</dbReference>
<feature type="binding site" evidence="8">
    <location>
        <position position="326"/>
    </location>
    <ligand>
        <name>Zn(2+)</name>
        <dbReference type="ChEBI" id="CHEBI:29105"/>
        <label>2</label>
    </ligand>
</feature>
<feature type="binding site" evidence="8">
    <location>
        <position position="59"/>
    </location>
    <ligand>
        <name>Mg(2+)</name>
        <dbReference type="ChEBI" id="CHEBI:18420"/>
    </ligand>
</feature>
<evidence type="ECO:0000256" key="8">
    <source>
        <dbReference type="PIRSR" id="PIRSR601952-2"/>
    </source>
</evidence>
<evidence type="ECO:0000313" key="12">
    <source>
        <dbReference type="EMBL" id="SDW93392.1"/>
    </source>
</evidence>
<dbReference type="Proteomes" id="UP000199488">
    <property type="component" value="Unassembled WGS sequence"/>
</dbReference>
<protein>
    <submittedName>
        <fullName evidence="12">Alkaline phosphatase</fullName>
    </submittedName>
</protein>
<proteinExistence type="inferred from homology"/>
<dbReference type="GO" id="GO:0046872">
    <property type="term" value="F:metal ion binding"/>
    <property type="evidence" value="ECO:0007669"/>
    <property type="project" value="UniProtKB-KW"/>
</dbReference>
<evidence type="ECO:0000256" key="7">
    <source>
        <dbReference type="PIRSR" id="PIRSR601952-1"/>
    </source>
</evidence>
<keyword evidence="5 8" id="KW-0862">Zinc</keyword>
<dbReference type="GO" id="GO:0004035">
    <property type="term" value="F:alkaline phosphatase activity"/>
    <property type="evidence" value="ECO:0007669"/>
    <property type="project" value="TreeGrafter"/>
</dbReference>
<feature type="binding site" evidence="8">
    <location>
        <position position="284"/>
    </location>
    <ligand>
        <name>Zn(2+)</name>
        <dbReference type="ChEBI" id="CHEBI:29105"/>
        <label>2</label>
    </ligand>
</feature>
<keyword evidence="2" id="KW-0597">Phosphoprotein</keyword>
<dbReference type="Pfam" id="PF00245">
    <property type="entry name" value="Alk_phosphatase"/>
    <property type="match status" value="1"/>
</dbReference>
<feature type="binding site" evidence="8">
    <location>
        <position position="154"/>
    </location>
    <ligand>
        <name>Mg(2+)</name>
        <dbReference type="ChEBI" id="CHEBI:18420"/>
    </ligand>
</feature>
<evidence type="ECO:0000256" key="2">
    <source>
        <dbReference type="ARBA" id="ARBA00022553"/>
    </source>
</evidence>
<dbReference type="InterPro" id="IPR017850">
    <property type="entry name" value="Alkaline_phosphatase_core_sf"/>
</dbReference>
<evidence type="ECO:0000256" key="5">
    <source>
        <dbReference type="ARBA" id="ARBA00022833"/>
    </source>
</evidence>
<dbReference type="Gene3D" id="1.10.60.40">
    <property type="match status" value="1"/>
</dbReference>
<dbReference type="AlphaFoldDB" id="A0A1H2XKK4"/>
<dbReference type="PRINTS" id="PR00113">
    <property type="entry name" value="ALKPHPHTASE"/>
</dbReference>
<feature type="binding site" evidence="8">
    <location>
        <position position="438"/>
    </location>
    <ligand>
        <name>Zn(2+)</name>
        <dbReference type="ChEBI" id="CHEBI:29105"/>
        <label>2</label>
    </ligand>
</feature>
<feature type="compositionally biased region" description="Polar residues" evidence="10">
    <location>
        <begin position="30"/>
        <end position="43"/>
    </location>
</feature>
<comment type="cofactor">
    <cofactor evidence="8">
        <name>Zn(2+)</name>
        <dbReference type="ChEBI" id="CHEBI:29105"/>
    </cofactor>
    <text evidence="8">Binds 2 Zn(2+) ions.</text>
</comment>
<feature type="binding site" evidence="8">
    <location>
        <position position="327"/>
    </location>
    <ligand>
        <name>Zn(2+)</name>
        <dbReference type="ChEBI" id="CHEBI:29105"/>
        <label>2</label>
    </ligand>
</feature>
<comment type="cofactor">
    <cofactor evidence="8">
        <name>Mg(2+)</name>
        <dbReference type="ChEBI" id="CHEBI:18420"/>
    </cofactor>
    <text evidence="8">Binds 1 Mg(2+) ion.</text>
</comment>
<feature type="chain" id="PRO_5011650380" evidence="11">
    <location>
        <begin position="26"/>
        <end position="489"/>
    </location>
</feature>
<feature type="active site" description="Phosphoserine intermediate" evidence="7">
    <location>
        <position position="103"/>
    </location>
</feature>
<dbReference type="RefSeq" id="WP_245724106.1">
    <property type="nucleotide sequence ID" value="NZ_FNNC01000007.1"/>
</dbReference>
<keyword evidence="11" id="KW-0732">Signal</keyword>
<feature type="region of interest" description="Disordered" evidence="10">
    <location>
        <begin position="26"/>
        <end position="47"/>
    </location>
</feature>
<evidence type="ECO:0000256" key="9">
    <source>
        <dbReference type="RuleBase" id="RU003946"/>
    </source>
</evidence>
<reference evidence="12 13" key="1">
    <citation type="submission" date="2016-10" db="EMBL/GenBank/DDBJ databases">
        <authorList>
            <person name="de Groot N.N."/>
        </authorList>
    </citation>
    <scope>NUCLEOTIDE SEQUENCE [LARGE SCALE GENOMIC DNA]</scope>
    <source>
        <strain evidence="12 13">DSM 23126</strain>
    </source>
</reference>
<feature type="binding site" evidence="8">
    <location>
        <position position="59"/>
    </location>
    <ligand>
        <name>Zn(2+)</name>
        <dbReference type="ChEBI" id="CHEBI:29105"/>
        <label>2</label>
    </ligand>
</feature>
<evidence type="ECO:0000256" key="3">
    <source>
        <dbReference type="ARBA" id="ARBA00022723"/>
    </source>
</evidence>
<evidence type="ECO:0000256" key="4">
    <source>
        <dbReference type="ARBA" id="ARBA00022801"/>
    </source>
</evidence>
<dbReference type="STRING" id="1122204.SAMN05421781_2798"/>
<organism evidence="12 13">
    <name type="scientific">Marinococcus luteus</name>
    <dbReference type="NCBI Taxonomy" id="1122204"/>
    <lineage>
        <taxon>Bacteria</taxon>
        <taxon>Bacillati</taxon>
        <taxon>Bacillota</taxon>
        <taxon>Bacilli</taxon>
        <taxon>Bacillales</taxon>
        <taxon>Bacillaceae</taxon>
        <taxon>Marinococcus</taxon>
    </lineage>
</organism>
<name>A0A1H2XKK4_9BACI</name>
<evidence type="ECO:0000313" key="13">
    <source>
        <dbReference type="Proteomes" id="UP000199488"/>
    </source>
</evidence>
<dbReference type="PANTHER" id="PTHR11596">
    <property type="entry name" value="ALKALINE PHOSPHATASE"/>
    <property type="match status" value="1"/>
</dbReference>
<evidence type="ECO:0000256" key="11">
    <source>
        <dbReference type="SAM" id="SignalP"/>
    </source>
</evidence>
<dbReference type="SMART" id="SM00098">
    <property type="entry name" value="alkPPc"/>
    <property type="match status" value="1"/>
</dbReference>
<accession>A0A1H2XKK4</accession>
<dbReference type="CDD" id="cd16012">
    <property type="entry name" value="ALP"/>
    <property type="match status" value="1"/>
</dbReference>